<reference evidence="2" key="1">
    <citation type="submission" date="2022-05" db="EMBL/GenBank/DDBJ databases">
        <title>The Musa troglodytarum L. genome provides insights into the mechanism of non-climacteric behaviour and enrichment of carotenoids.</title>
        <authorList>
            <person name="Wang J."/>
        </authorList>
    </citation>
    <scope>NUCLEOTIDE SEQUENCE</scope>
    <source>
        <tissue evidence="2">Leaf</tissue>
    </source>
</reference>
<evidence type="ECO:0000256" key="1">
    <source>
        <dbReference type="SAM" id="SignalP"/>
    </source>
</evidence>
<feature type="chain" id="PRO_5038847828" evidence="1">
    <location>
        <begin position="22"/>
        <end position="270"/>
    </location>
</feature>
<dbReference type="SUPFAM" id="SSF55797">
    <property type="entry name" value="PR-1-like"/>
    <property type="match status" value="1"/>
</dbReference>
<keyword evidence="1" id="KW-0732">Signal</keyword>
<evidence type="ECO:0000313" key="3">
    <source>
        <dbReference type="Proteomes" id="UP001055439"/>
    </source>
</evidence>
<dbReference type="AlphaFoldDB" id="A0A9E7LD75"/>
<dbReference type="Proteomes" id="UP001055439">
    <property type="component" value="Chromosome 9"/>
</dbReference>
<dbReference type="PANTHER" id="PTHR34537">
    <property type="entry name" value="OS08G0459300 PROTEIN"/>
    <property type="match status" value="1"/>
</dbReference>
<protein>
    <submittedName>
        <fullName evidence="2">Uncharacterized protein</fullName>
    </submittedName>
</protein>
<organism evidence="2 3">
    <name type="scientific">Musa troglodytarum</name>
    <name type="common">fe'i banana</name>
    <dbReference type="NCBI Taxonomy" id="320322"/>
    <lineage>
        <taxon>Eukaryota</taxon>
        <taxon>Viridiplantae</taxon>
        <taxon>Streptophyta</taxon>
        <taxon>Embryophyta</taxon>
        <taxon>Tracheophyta</taxon>
        <taxon>Spermatophyta</taxon>
        <taxon>Magnoliopsida</taxon>
        <taxon>Liliopsida</taxon>
        <taxon>Zingiberales</taxon>
        <taxon>Musaceae</taxon>
        <taxon>Musa</taxon>
    </lineage>
</organism>
<name>A0A9E7LD75_9LILI</name>
<dbReference type="PANTHER" id="PTHR34537:SF1">
    <property type="entry name" value="OS08G0459300 PROTEIN"/>
    <property type="match status" value="1"/>
</dbReference>
<dbReference type="EMBL" id="CP097511">
    <property type="protein sequence ID" value="URE49221.1"/>
    <property type="molecule type" value="Genomic_DNA"/>
</dbReference>
<proteinExistence type="predicted"/>
<sequence>MEISACFLAASLLLLSSFASATDSKSKRFLSFLNVGKRLFLDVDLLESPISAEICGALAALVGSGVYPPRIRAITELVDNPADELVSVINSNRTSHKSPALFDNAGLGCIALQYIKAYQGQCGEVGDSKKPPDSSFVDTFAPNCGVEAPTLAPVTGRLLACQSTYVSPEAAFNILIENARSLQILHDKNHTEVGAAVSGTDGGAPYFWCVLFSNGTRNSSFAIQGGVAKTVRPGCFSGNNDDCSGASSLSSALWTMVAAAWIAVACCFGM</sequence>
<dbReference type="OrthoDB" id="742600at2759"/>
<keyword evidence="3" id="KW-1185">Reference proteome</keyword>
<accession>A0A9E7LD75</accession>
<gene>
    <name evidence="2" type="ORF">MUK42_05004</name>
</gene>
<dbReference type="InterPro" id="IPR035940">
    <property type="entry name" value="CAP_sf"/>
</dbReference>
<evidence type="ECO:0000313" key="2">
    <source>
        <dbReference type="EMBL" id="URE49221.1"/>
    </source>
</evidence>
<feature type="signal peptide" evidence="1">
    <location>
        <begin position="1"/>
        <end position="21"/>
    </location>
</feature>